<feature type="domain" description="Cytosolic fatty-acid binding proteins" evidence="3">
    <location>
        <begin position="7"/>
        <end position="24"/>
    </location>
</feature>
<reference evidence="4" key="1">
    <citation type="submission" date="2025-08" db="UniProtKB">
        <authorList>
            <consortium name="Ensembl"/>
        </authorList>
    </citation>
    <scope>IDENTIFICATION</scope>
</reference>
<dbReference type="PANTHER" id="PTHR11955">
    <property type="entry name" value="FATTY ACID BINDING PROTEIN"/>
    <property type="match status" value="1"/>
</dbReference>
<dbReference type="PRINTS" id="PR00178">
    <property type="entry name" value="FATTYACIDBP"/>
</dbReference>
<dbReference type="Proteomes" id="UP000694392">
    <property type="component" value="Unplaced"/>
</dbReference>
<dbReference type="PROSITE" id="PS00214">
    <property type="entry name" value="FABP"/>
    <property type="match status" value="1"/>
</dbReference>
<evidence type="ECO:0000313" key="5">
    <source>
        <dbReference type="Proteomes" id="UP000694392"/>
    </source>
</evidence>
<dbReference type="InterPro" id="IPR000566">
    <property type="entry name" value="Lipocln_cytosolic_FA-bd_dom"/>
</dbReference>
<accession>A0A8D0GVF8</accession>
<dbReference type="AlphaFoldDB" id="A0A8D0GVF8"/>
<comment type="similarity">
    <text evidence="1 2">Belongs to the calycin superfamily. Fatty-acid binding protein (FABP) family.</text>
</comment>
<keyword evidence="5" id="KW-1185">Reference proteome</keyword>
<dbReference type="Gene3D" id="2.40.128.20">
    <property type="match status" value="1"/>
</dbReference>
<dbReference type="SUPFAM" id="SSF50814">
    <property type="entry name" value="Lipocalins"/>
    <property type="match status" value="1"/>
</dbReference>
<dbReference type="GeneTree" id="ENSGT00940000160445"/>
<dbReference type="Ensembl" id="ENSSPUT00000012594.1">
    <property type="protein sequence ID" value="ENSSPUP00000011807.1"/>
    <property type="gene ID" value="ENSSPUG00000009061.1"/>
</dbReference>
<dbReference type="Pfam" id="PF00061">
    <property type="entry name" value="Lipocalin"/>
    <property type="match status" value="1"/>
</dbReference>
<reference evidence="4" key="2">
    <citation type="submission" date="2025-09" db="UniProtKB">
        <authorList>
            <consortium name="Ensembl"/>
        </authorList>
    </citation>
    <scope>IDENTIFICATION</scope>
</reference>
<dbReference type="OMA" id="AMIHVQK"/>
<dbReference type="InterPro" id="IPR012674">
    <property type="entry name" value="Calycin"/>
</dbReference>
<name>A0A8D0GVF8_SPHPU</name>
<evidence type="ECO:0000313" key="4">
    <source>
        <dbReference type="Ensembl" id="ENSSPUP00000011807.1"/>
    </source>
</evidence>
<sequence length="132" mass="15420">MSEHFLGTWKLVYSENFEEYMKELGVGYALRKMGNLAKPRLIISMDSDVMTIRTESSFKASEISFKLGQEFKEVTLDNRETMSVITMDKEAMTHIQKWDGKETTIKRKVVDGKLVLEYFLNDVTSTRVYERE</sequence>
<dbReference type="GO" id="GO:0008289">
    <property type="term" value="F:lipid binding"/>
    <property type="evidence" value="ECO:0007669"/>
    <property type="project" value="InterPro"/>
</dbReference>
<dbReference type="InterPro" id="IPR000463">
    <property type="entry name" value="Fatty_acid-bd"/>
</dbReference>
<evidence type="ECO:0000256" key="2">
    <source>
        <dbReference type="RuleBase" id="RU003696"/>
    </source>
</evidence>
<dbReference type="CDD" id="cd19443">
    <property type="entry name" value="FABP3-like"/>
    <property type="match status" value="1"/>
</dbReference>
<proteinExistence type="inferred from homology"/>
<dbReference type="FunFam" id="2.40.128.20:FF:000001">
    <property type="entry name" value="Fatty acid-binding protein, adipocyte"/>
    <property type="match status" value="1"/>
</dbReference>
<evidence type="ECO:0000256" key="1">
    <source>
        <dbReference type="ARBA" id="ARBA00008390"/>
    </source>
</evidence>
<protein>
    <recommendedName>
        <fullName evidence="3">Cytosolic fatty-acid binding proteins domain-containing protein</fullName>
    </recommendedName>
</protein>
<organism evidence="4 5">
    <name type="scientific">Sphenodon punctatus</name>
    <name type="common">Tuatara</name>
    <name type="synonym">Hatteria punctata</name>
    <dbReference type="NCBI Taxonomy" id="8508"/>
    <lineage>
        <taxon>Eukaryota</taxon>
        <taxon>Metazoa</taxon>
        <taxon>Chordata</taxon>
        <taxon>Craniata</taxon>
        <taxon>Vertebrata</taxon>
        <taxon>Euteleostomi</taxon>
        <taxon>Lepidosauria</taxon>
        <taxon>Sphenodontia</taxon>
        <taxon>Sphenodontidae</taxon>
        <taxon>Sphenodon</taxon>
    </lineage>
</organism>
<keyword evidence="2" id="KW-0813">Transport</keyword>
<evidence type="ECO:0000259" key="3">
    <source>
        <dbReference type="PROSITE" id="PS00214"/>
    </source>
</evidence>
<dbReference type="InterPro" id="IPR031259">
    <property type="entry name" value="ILBP"/>
</dbReference>